<organism evidence="8 9">
    <name type="scientific">Desulfamplus magnetovallimortis</name>
    <dbReference type="NCBI Taxonomy" id="1246637"/>
    <lineage>
        <taxon>Bacteria</taxon>
        <taxon>Pseudomonadati</taxon>
        <taxon>Thermodesulfobacteriota</taxon>
        <taxon>Desulfobacteria</taxon>
        <taxon>Desulfobacterales</taxon>
        <taxon>Desulfobacteraceae</taxon>
        <taxon>Desulfamplus</taxon>
    </lineage>
</organism>
<dbReference type="GO" id="GO:0009007">
    <property type="term" value="F:site-specific DNA-methyltransferase (adenine-specific) activity"/>
    <property type="evidence" value="ECO:0007669"/>
    <property type="project" value="UniProtKB-EC"/>
</dbReference>
<comment type="catalytic activity">
    <reaction evidence="5">
        <text>a 2'-deoxyadenosine in DNA + S-adenosyl-L-methionine = an N(6)-methyl-2'-deoxyadenosine in DNA + S-adenosyl-L-homocysteine + H(+)</text>
        <dbReference type="Rhea" id="RHEA:15197"/>
        <dbReference type="Rhea" id="RHEA-COMP:12418"/>
        <dbReference type="Rhea" id="RHEA-COMP:12419"/>
        <dbReference type="ChEBI" id="CHEBI:15378"/>
        <dbReference type="ChEBI" id="CHEBI:57856"/>
        <dbReference type="ChEBI" id="CHEBI:59789"/>
        <dbReference type="ChEBI" id="CHEBI:90615"/>
        <dbReference type="ChEBI" id="CHEBI:90616"/>
        <dbReference type="EC" id="2.1.1.72"/>
    </reaction>
</comment>
<dbReference type="SUPFAM" id="SSF53335">
    <property type="entry name" value="S-adenosyl-L-methionine-dependent methyltransferases"/>
    <property type="match status" value="1"/>
</dbReference>
<evidence type="ECO:0000313" key="9">
    <source>
        <dbReference type="Proteomes" id="UP000191931"/>
    </source>
</evidence>
<feature type="region of interest" description="Disordered" evidence="6">
    <location>
        <begin position="1260"/>
        <end position="1281"/>
    </location>
</feature>
<evidence type="ECO:0000313" key="8">
    <source>
        <dbReference type="EMBL" id="SLM27561.1"/>
    </source>
</evidence>
<feature type="compositionally biased region" description="Basic residues" evidence="6">
    <location>
        <begin position="1268"/>
        <end position="1281"/>
    </location>
</feature>
<dbReference type="GO" id="GO:0003676">
    <property type="term" value="F:nucleic acid binding"/>
    <property type="evidence" value="ECO:0007669"/>
    <property type="project" value="InterPro"/>
</dbReference>
<feature type="domain" description="Type II methyltransferase M.TaqI-like" evidence="7">
    <location>
        <begin position="362"/>
        <end position="595"/>
    </location>
</feature>
<evidence type="ECO:0000256" key="4">
    <source>
        <dbReference type="ARBA" id="ARBA00022691"/>
    </source>
</evidence>
<evidence type="ECO:0000256" key="6">
    <source>
        <dbReference type="SAM" id="MobiDB-lite"/>
    </source>
</evidence>
<dbReference type="Proteomes" id="UP000191931">
    <property type="component" value="Unassembled WGS sequence"/>
</dbReference>
<dbReference type="InterPro" id="IPR002052">
    <property type="entry name" value="DNA_methylase_N6_adenine_CS"/>
</dbReference>
<dbReference type="PRINTS" id="PR00507">
    <property type="entry name" value="N12N6MTFRASE"/>
</dbReference>
<dbReference type="Gene3D" id="3.40.50.150">
    <property type="entry name" value="Vaccinia Virus protein VP39"/>
    <property type="match status" value="2"/>
</dbReference>
<evidence type="ECO:0000256" key="5">
    <source>
        <dbReference type="ARBA" id="ARBA00047942"/>
    </source>
</evidence>
<dbReference type="GO" id="GO:0006304">
    <property type="term" value="P:DNA modification"/>
    <property type="evidence" value="ECO:0007669"/>
    <property type="project" value="InterPro"/>
</dbReference>
<feature type="compositionally biased region" description="Basic and acidic residues" evidence="6">
    <location>
        <begin position="965"/>
        <end position="974"/>
    </location>
</feature>
<keyword evidence="4" id="KW-0949">S-adenosyl-L-methionine</keyword>
<name>A0A1W1H511_9BACT</name>
<dbReference type="InterPro" id="IPR029063">
    <property type="entry name" value="SAM-dependent_MTases_sf"/>
</dbReference>
<dbReference type="PROSITE" id="PS00092">
    <property type="entry name" value="N6_MTASE"/>
    <property type="match status" value="1"/>
</dbReference>
<dbReference type="InterPro" id="IPR047939">
    <property type="entry name" value="BREX_1_PglX"/>
</dbReference>
<accession>A0A1W1H511</accession>
<dbReference type="EMBL" id="FWEV01000007">
    <property type="protein sequence ID" value="SLM27561.1"/>
    <property type="molecule type" value="Genomic_DNA"/>
</dbReference>
<dbReference type="GO" id="GO:0032259">
    <property type="term" value="P:methylation"/>
    <property type="evidence" value="ECO:0007669"/>
    <property type="project" value="UniProtKB-KW"/>
</dbReference>
<dbReference type="RefSeq" id="WP_139786756.1">
    <property type="nucleotide sequence ID" value="NZ_LT828545.1"/>
</dbReference>
<dbReference type="Pfam" id="PF07669">
    <property type="entry name" value="Eco57I"/>
    <property type="match status" value="1"/>
</dbReference>
<dbReference type="STRING" id="1246637.MTBBW1_1040018"/>
<evidence type="ECO:0000256" key="1">
    <source>
        <dbReference type="ARBA" id="ARBA00011900"/>
    </source>
</evidence>
<dbReference type="InterPro" id="IPR011639">
    <property type="entry name" value="MethylTrfase_TaqI-like_dom"/>
</dbReference>
<evidence type="ECO:0000259" key="7">
    <source>
        <dbReference type="Pfam" id="PF07669"/>
    </source>
</evidence>
<evidence type="ECO:0000256" key="3">
    <source>
        <dbReference type="ARBA" id="ARBA00022679"/>
    </source>
</evidence>
<evidence type="ECO:0000256" key="2">
    <source>
        <dbReference type="ARBA" id="ARBA00022603"/>
    </source>
</evidence>
<keyword evidence="3" id="KW-0808">Transferase</keyword>
<dbReference type="PANTHER" id="PTHR33841">
    <property type="entry name" value="DNA METHYLTRANSFERASE YEEA-RELATED"/>
    <property type="match status" value="1"/>
</dbReference>
<dbReference type="PANTHER" id="PTHR33841:SF1">
    <property type="entry name" value="DNA METHYLTRANSFERASE A"/>
    <property type="match status" value="1"/>
</dbReference>
<dbReference type="NCBIfam" id="NF033452">
    <property type="entry name" value="BREX_1_MTaseX"/>
    <property type="match status" value="1"/>
</dbReference>
<dbReference type="OrthoDB" id="9806213at2"/>
<sequence>MAFDQTTRNRLQRFVTDARTLLSDEFTRQLQNEFGLNPETGEVSKLSNLNFLDDAGRETAGILRETMEHYLATTPGSGKKEVLSRIVREQAFTILNRMAALRMAEARGILMESIGKGYQSQGFQLYSYMAGSALGESGDAYRHYIFSIFDEFSLDLKVLFDRFSPQGRLFPKESKLLELLDLINHPDIEKLWAEDETIGWIYQYFNSKEERKKMRDASQAPRNSRELAVRNQFFTPRYVVEFLTDNTLGRLWVDALGDKTSLRHRCRYLMVKHDENLEGSGNPRDPRTLRLLDPACGSMHFGLYAFDLFLDIYHEAWEWEQEHGAGSLNISTSSDQGLKPLCKTYANRHDYLLDVPKLIIEHNIYGVDIDPRAAQIASLALWLRAQRAWHDADVKAQNRPLIGQGNVVPAVAPPRESELRDQFINNLDDLDAELFDQTLTLLDRMPEQGIILKAETELPRLIKKIFGEHGGLFKQEDIQQWESAEKRLRKALRTFSTAGLSSYQGHLYAEDALQGLRLIDLCNEKFDVVLMNPPFGALAANSKQPLSKAYPCSKNDLLAIFVERGLALLRSGGRIGAITSRTCFFLSSFQKWREQVVLGTGKPEVMADLGYGVMDDAMVEAAAYVLVKQSDKTAAKTDDQPPVKTSVKTSFLRLLANKDKAENLPASCDAFRYGKDGNRVFQVASDSFLAVPGAPFAYWVSDSVRAVFEKFPAFESEKRTASQGLATAEDFRFVRTWWEQSGKGWKDFAKGGAYSPFYSDVYLTVNWKYEGKEIRNLFDKRSGKLLSRPQNTALYLRPGLTWPLRTTSGFGLRAMPRNCIFGHKGPAAFVEDNASNALLALLSLMNNKAFGLLVSLQLAAADAAARSYEVGVIKKTPLPILTSDQEKQLADLARRAWSVKRSLDTTEETSHAFFLPEALLTRQSHFVPSEIERKLAAIQKEIDEIAFDLYGFSEKDRLAALQGQKTDEHEKNDLEDGDGETVAPLDKDQIDSILSWSLGVIFGRFDIRLATGERSMPAEPEPFDPLPSISPGMLPENDDPFLKHCGILPEDVNHPNDLAHLVEKVLSHVKVEVSTDIQRWLQRDCFSQHLKTYSKSRRSAPIYWPLSTISEGYTLWVYYPKISGETLYTCVNDFVEPNLKNVSNDLKDLRSKSDRTTSEEKELTKFTDLEAELKDFRDELLRIAKFWKPNLNDGVQITASPLWKLFQHKTWQKKLKETWEKLEKGDYDWAHLAYSIWPERVTEKCRTDKSLAIAHDLEDLYEEPPEKPKKKRRKKAKQKDS</sequence>
<feature type="region of interest" description="Disordered" evidence="6">
    <location>
        <begin position="962"/>
        <end position="983"/>
    </location>
</feature>
<protein>
    <recommendedName>
        <fullName evidence="1">site-specific DNA-methyltransferase (adenine-specific)</fullName>
        <ecNumber evidence="1">2.1.1.72</ecNumber>
    </recommendedName>
</protein>
<keyword evidence="9" id="KW-1185">Reference proteome</keyword>
<reference evidence="8 9" key="1">
    <citation type="submission" date="2017-03" db="EMBL/GenBank/DDBJ databases">
        <authorList>
            <person name="Afonso C.L."/>
            <person name="Miller P.J."/>
            <person name="Scott M.A."/>
            <person name="Spackman E."/>
            <person name="Goraichik I."/>
            <person name="Dimitrov K.M."/>
            <person name="Suarez D.L."/>
            <person name="Swayne D.E."/>
        </authorList>
    </citation>
    <scope>NUCLEOTIDE SEQUENCE [LARGE SCALE GENOMIC DNA]</scope>
    <source>
        <strain evidence="8">PRJEB14757</strain>
    </source>
</reference>
<gene>
    <name evidence="8" type="ORF">MTBBW1_1040018</name>
</gene>
<proteinExistence type="predicted"/>
<dbReference type="EC" id="2.1.1.72" evidence="1"/>
<keyword evidence="2" id="KW-0489">Methyltransferase</keyword>
<dbReference type="InterPro" id="IPR050953">
    <property type="entry name" value="N4_N6_ade-DNA_methylase"/>
</dbReference>